<dbReference type="AlphaFoldDB" id="A0A978VT44"/>
<name>A0A978VT44_ZIZJJ</name>
<organism evidence="1 2">
    <name type="scientific">Ziziphus jujuba var. spinosa</name>
    <dbReference type="NCBI Taxonomy" id="714518"/>
    <lineage>
        <taxon>Eukaryota</taxon>
        <taxon>Viridiplantae</taxon>
        <taxon>Streptophyta</taxon>
        <taxon>Embryophyta</taxon>
        <taxon>Tracheophyta</taxon>
        <taxon>Spermatophyta</taxon>
        <taxon>Magnoliopsida</taxon>
        <taxon>eudicotyledons</taxon>
        <taxon>Gunneridae</taxon>
        <taxon>Pentapetalae</taxon>
        <taxon>rosids</taxon>
        <taxon>fabids</taxon>
        <taxon>Rosales</taxon>
        <taxon>Rhamnaceae</taxon>
        <taxon>Paliureae</taxon>
        <taxon>Ziziphus</taxon>
    </lineage>
</organism>
<sequence length="245" mass="29112">MQFGRRKQYDEGESDSRLWNICSAEQEQVATSILSKRWRYIWTFTTNLDFDAKQTLNRLIDSKNYDKHKHETRNYIHRVNSVITQLSSKTNNNIIIIDRFRIDFDMCINANEDLNLLISRIIPILKVSPCLQRLELKMRLGFYYDNETCEYIIEPANWPPLKEVEILGYSGRSRNEDQLIIYFAQNLVALQRIIVHPSEFENYDPAFKRVKNRETISEQEKIRDHAMQHLKGKILTAVEFEFVCV</sequence>
<protein>
    <recommendedName>
        <fullName evidence="3">FBD domain-containing protein</fullName>
    </recommendedName>
</protein>
<comment type="caution">
    <text evidence="1">The sequence shown here is derived from an EMBL/GenBank/DDBJ whole genome shotgun (WGS) entry which is preliminary data.</text>
</comment>
<proteinExistence type="predicted"/>
<dbReference type="InterPro" id="IPR050232">
    <property type="entry name" value="FBL13/AtMIF1-like"/>
</dbReference>
<evidence type="ECO:0000313" key="1">
    <source>
        <dbReference type="EMBL" id="KAH7541989.1"/>
    </source>
</evidence>
<dbReference type="EMBL" id="JAEACU010000002">
    <property type="protein sequence ID" value="KAH7541989.1"/>
    <property type="molecule type" value="Genomic_DNA"/>
</dbReference>
<dbReference type="PANTHER" id="PTHR31900:SF30">
    <property type="entry name" value="SUPERFAMILY PROTEIN, PUTATIVE-RELATED"/>
    <property type="match status" value="1"/>
</dbReference>
<reference evidence="1" key="1">
    <citation type="journal article" date="2021" name="Front. Plant Sci.">
        <title>Chromosome-Scale Genome Assembly for Chinese Sour Jujube and Insights Into Its Genome Evolution and Domestication Signature.</title>
        <authorList>
            <person name="Shen L.-Y."/>
            <person name="Luo H."/>
            <person name="Wang X.-L."/>
            <person name="Wang X.-M."/>
            <person name="Qiu X.-J."/>
            <person name="Liu H."/>
            <person name="Zhou S.-S."/>
            <person name="Jia K.-H."/>
            <person name="Nie S."/>
            <person name="Bao Y.-T."/>
            <person name="Zhang R.-G."/>
            <person name="Yun Q.-Z."/>
            <person name="Chai Y.-H."/>
            <person name="Lu J.-Y."/>
            <person name="Li Y."/>
            <person name="Zhao S.-W."/>
            <person name="Mao J.-F."/>
            <person name="Jia S.-G."/>
            <person name="Mao Y.-M."/>
        </authorList>
    </citation>
    <scope>NUCLEOTIDE SEQUENCE</scope>
    <source>
        <strain evidence="1">AT0</strain>
        <tissue evidence="1">Leaf</tissue>
    </source>
</reference>
<gene>
    <name evidence="1" type="ORF">FEM48_Zijuj02G0025800</name>
</gene>
<evidence type="ECO:0000313" key="2">
    <source>
        <dbReference type="Proteomes" id="UP000813462"/>
    </source>
</evidence>
<accession>A0A978VT44</accession>
<evidence type="ECO:0008006" key="3">
    <source>
        <dbReference type="Google" id="ProtNLM"/>
    </source>
</evidence>
<dbReference type="Proteomes" id="UP000813462">
    <property type="component" value="Unassembled WGS sequence"/>
</dbReference>
<dbReference type="PANTHER" id="PTHR31900">
    <property type="entry name" value="F-BOX/RNI SUPERFAMILY PROTEIN-RELATED"/>
    <property type="match status" value="1"/>
</dbReference>